<dbReference type="PANTHER" id="PTHR11014:SF63">
    <property type="entry name" value="METALLOPEPTIDASE, PUTATIVE (AFU_ORTHOLOGUE AFUA_6G09600)-RELATED"/>
    <property type="match status" value="1"/>
</dbReference>
<proteinExistence type="predicted"/>
<dbReference type="Proteomes" id="UP000593915">
    <property type="component" value="Chromosome"/>
</dbReference>
<dbReference type="RefSeq" id="WP_020964470.1">
    <property type="nucleotide sequence ID" value="NZ_CP045670.1"/>
</dbReference>
<feature type="binding site" evidence="2">
    <location>
        <position position="160"/>
    </location>
    <ligand>
        <name>Mn(2+)</name>
        <dbReference type="ChEBI" id="CHEBI:29035"/>
        <label>2</label>
    </ligand>
</feature>
<dbReference type="SUPFAM" id="SSF53187">
    <property type="entry name" value="Zn-dependent exopeptidases"/>
    <property type="match status" value="1"/>
</dbReference>
<feature type="binding site" evidence="2">
    <location>
        <position position="136"/>
    </location>
    <ligand>
        <name>Mn(2+)</name>
        <dbReference type="ChEBI" id="CHEBI:29035"/>
        <label>2</label>
    </ligand>
</feature>
<organism evidence="4 5">
    <name type="scientific">Treponema pedis</name>
    <dbReference type="NCBI Taxonomy" id="409322"/>
    <lineage>
        <taxon>Bacteria</taxon>
        <taxon>Pseudomonadati</taxon>
        <taxon>Spirochaetota</taxon>
        <taxon>Spirochaetia</taxon>
        <taxon>Spirochaetales</taxon>
        <taxon>Treponemataceae</taxon>
        <taxon>Treponema</taxon>
    </lineage>
</organism>
<dbReference type="SUPFAM" id="SSF55031">
    <property type="entry name" value="Bacterial exopeptidase dimerisation domain"/>
    <property type="match status" value="1"/>
</dbReference>
<evidence type="ECO:0000313" key="5">
    <source>
        <dbReference type="Proteomes" id="UP000593915"/>
    </source>
</evidence>
<gene>
    <name evidence="4" type="ORF">IFE08_13285</name>
</gene>
<dbReference type="FunFam" id="3.30.70.360:FF:000001">
    <property type="entry name" value="N-acetyldiaminopimelate deacetylase"/>
    <property type="match status" value="1"/>
</dbReference>
<feature type="binding site" evidence="2">
    <location>
        <position position="102"/>
    </location>
    <ligand>
        <name>Mn(2+)</name>
        <dbReference type="ChEBI" id="CHEBI:29035"/>
        <label>2</label>
    </ligand>
</feature>
<keyword evidence="1 4" id="KW-0378">Hydrolase</keyword>
<protein>
    <submittedName>
        <fullName evidence="4">Amidohydrolase</fullName>
    </submittedName>
</protein>
<name>A0A7S7AWL4_9SPIR</name>
<dbReference type="Pfam" id="PF07687">
    <property type="entry name" value="M20_dimer"/>
    <property type="match status" value="1"/>
</dbReference>
<keyword evidence="2" id="KW-0479">Metal-binding</keyword>
<evidence type="ECO:0000256" key="2">
    <source>
        <dbReference type="PIRSR" id="PIRSR005962-1"/>
    </source>
</evidence>
<dbReference type="EMBL" id="CP061839">
    <property type="protein sequence ID" value="QOW60741.1"/>
    <property type="molecule type" value="Genomic_DNA"/>
</dbReference>
<accession>A0A7S7AWL4</accession>
<feature type="binding site" evidence="2">
    <location>
        <position position="100"/>
    </location>
    <ligand>
        <name>Mn(2+)</name>
        <dbReference type="ChEBI" id="CHEBI:29035"/>
        <label>2</label>
    </ligand>
</feature>
<dbReference type="AlphaFoldDB" id="A0A7S7AWL4"/>
<dbReference type="GeneID" id="301089351"/>
<comment type="cofactor">
    <cofactor evidence="2">
        <name>Mn(2+)</name>
        <dbReference type="ChEBI" id="CHEBI:29035"/>
    </cofactor>
    <text evidence="2">The Mn(2+) ion enhances activity.</text>
</comment>
<evidence type="ECO:0000259" key="3">
    <source>
        <dbReference type="Pfam" id="PF07687"/>
    </source>
</evidence>
<dbReference type="Gene3D" id="3.30.70.360">
    <property type="match status" value="1"/>
</dbReference>
<dbReference type="CDD" id="cd03886">
    <property type="entry name" value="M20_Acy1"/>
    <property type="match status" value="1"/>
</dbReference>
<dbReference type="GO" id="GO:0050118">
    <property type="term" value="F:N-acetyldiaminopimelate deacetylase activity"/>
    <property type="evidence" value="ECO:0007669"/>
    <property type="project" value="UniProtKB-ARBA"/>
</dbReference>
<feature type="binding site" evidence="2">
    <location>
        <position position="362"/>
    </location>
    <ligand>
        <name>Mn(2+)</name>
        <dbReference type="ChEBI" id="CHEBI:29035"/>
        <label>2</label>
    </ligand>
</feature>
<evidence type="ECO:0000313" key="4">
    <source>
        <dbReference type="EMBL" id="QOW60741.1"/>
    </source>
</evidence>
<dbReference type="InterPro" id="IPR002933">
    <property type="entry name" value="Peptidase_M20"/>
</dbReference>
<dbReference type="InterPro" id="IPR017439">
    <property type="entry name" value="Amidohydrolase"/>
</dbReference>
<evidence type="ECO:0000256" key="1">
    <source>
        <dbReference type="ARBA" id="ARBA00022801"/>
    </source>
</evidence>
<dbReference type="InterPro" id="IPR036264">
    <property type="entry name" value="Bact_exopeptidase_dim_dom"/>
</dbReference>
<dbReference type="InterPro" id="IPR011650">
    <property type="entry name" value="Peptidase_M20_dimer"/>
</dbReference>
<feature type="domain" description="Peptidase M20 dimerisation" evidence="3">
    <location>
        <begin position="187"/>
        <end position="277"/>
    </location>
</feature>
<dbReference type="PANTHER" id="PTHR11014">
    <property type="entry name" value="PEPTIDASE M20 FAMILY MEMBER"/>
    <property type="match status" value="1"/>
</dbReference>
<keyword evidence="2" id="KW-0464">Manganese</keyword>
<sequence>MNIVEKAKEIEKDVIAWRRKLHENPEIGFELTDTIDFVCKKLDEFGIEYDRNAAKSAVIGYIRGAEKGEVIALRADMDALPVCENTGLEFASKNSFMHACGHDAHTAILLGAAKLLNDLKDNFKGTVKLIFQPAEELGTGSVDICEKGILDDVKEIIGLHVGCVSGEAAAGEFLFAQGSMMSCMDKFSITVKGIGAHGAYPSLSVDPIVIGSHIVVAIQEILGREINPTEPAVITVGQFHSGSAFNIIPPEAYLEGTVRAVTDETRFLIEKRLGEIASGIAKSFRGDIVFKYFRQPPPLINNPEVTEKAMKAAAELFPNDVKLMKKPVMGGEDFAWYLKKVPGTFVFLSTPMEIDGKVWAHHNPKFALDESQFYKGCALFVNYIMQELGK</sequence>
<dbReference type="GO" id="GO:0019877">
    <property type="term" value="P:diaminopimelate biosynthetic process"/>
    <property type="evidence" value="ECO:0007669"/>
    <property type="project" value="UniProtKB-ARBA"/>
</dbReference>
<dbReference type="PIRSF" id="PIRSF005962">
    <property type="entry name" value="Pept_M20D_amidohydro"/>
    <property type="match status" value="1"/>
</dbReference>
<dbReference type="Pfam" id="PF01546">
    <property type="entry name" value="Peptidase_M20"/>
    <property type="match status" value="1"/>
</dbReference>
<dbReference type="Gene3D" id="3.40.630.10">
    <property type="entry name" value="Zn peptidases"/>
    <property type="match status" value="1"/>
</dbReference>
<reference evidence="4 5" key="1">
    <citation type="submission" date="2020-09" db="EMBL/GenBank/DDBJ databases">
        <title>Characterization of Treponema spp. from bovine digital dermatitis in Korea.</title>
        <authorList>
            <person name="Espiritu H.M."/>
            <person name="Cho Y.I."/>
            <person name="Mamuad L."/>
        </authorList>
    </citation>
    <scope>NUCLEOTIDE SEQUENCE [LARGE SCALE GENOMIC DNA]</scope>
    <source>
        <strain evidence="4 5">KS1</strain>
    </source>
</reference>
<dbReference type="NCBIfam" id="TIGR01891">
    <property type="entry name" value="amidohydrolases"/>
    <property type="match status" value="1"/>
</dbReference>
<dbReference type="GO" id="GO:0046872">
    <property type="term" value="F:metal ion binding"/>
    <property type="evidence" value="ECO:0007669"/>
    <property type="project" value="UniProtKB-KW"/>
</dbReference>